<evidence type="ECO:0000256" key="5">
    <source>
        <dbReference type="ARBA" id="ARBA00012064"/>
    </source>
</evidence>
<proteinExistence type="inferred from homology"/>
<comment type="catalytic activity">
    <reaction evidence="2">
        <text>a (3E)-enoyl-CoA = a 4-saturated (2E)-enoyl-CoA</text>
        <dbReference type="Rhea" id="RHEA:45228"/>
        <dbReference type="ChEBI" id="CHEBI:58521"/>
        <dbReference type="ChEBI" id="CHEBI:85097"/>
        <dbReference type="EC" id="5.3.3.8"/>
    </reaction>
</comment>
<dbReference type="SUPFAM" id="SSF52096">
    <property type="entry name" value="ClpP/crotonase"/>
    <property type="match status" value="1"/>
</dbReference>
<dbReference type="PANTHER" id="PTHR11941:SF84">
    <property type="entry name" value="ENOYL-COA DELTA ISOMERASE 1, PEROXISOMAL"/>
    <property type="match status" value="1"/>
</dbReference>
<sequence>MCTLEKRGNIFILTLTGPGEHRLNPPLLDAIRAALGRVRAESTTSSSALITTADGKFFSNGVDPQWLAQSSPNRQARATLLGSKFRSLIADLISLPMPTIAAVTGHIAAAGIGLALCHDYVLMRKDRGFLYMSELDIGMPFPAWFVAIIKCKVGAPASRRLLMLAAGKLTAAEAVEKGIVDSAHDSPAATVEAAVGLAEKLVARKWDGEVYAQIRMELLSEVLGLIRASNSGPRL</sequence>
<dbReference type="PANTHER" id="PTHR11941">
    <property type="entry name" value="ENOYL-COA HYDRATASE-RELATED"/>
    <property type="match status" value="1"/>
</dbReference>
<dbReference type="GO" id="GO:0004165">
    <property type="term" value="F:delta(3)-delta(2)-enoyl-CoA isomerase activity"/>
    <property type="evidence" value="ECO:0007669"/>
    <property type="project" value="UniProtKB-EC"/>
</dbReference>
<comment type="pathway">
    <text evidence="3">Lipid metabolism; fatty acid beta-oxidation.</text>
</comment>
<dbReference type="EC" id="5.3.3.8" evidence="5"/>
<protein>
    <recommendedName>
        <fullName evidence="5">Delta(3)-Delta(2)-enoyl-CoA isomerase</fullName>
        <ecNumber evidence="5">5.3.3.8</ecNumber>
    </recommendedName>
</protein>
<evidence type="ECO:0000256" key="3">
    <source>
        <dbReference type="ARBA" id="ARBA00005005"/>
    </source>
</evidence>
<evidence type="ECO:0000313" key="8">
    <source>
        <dbReference type="Proteomes" id="UP001187192"/>
    </source>
</evidence>
<evidence type="ECO:0000256" key="6">
    <source>
        <dbReference type="ARBA" id="ARBA00023098"/>
    </source>
</evidence>
<comment type="catalytic activity">
    <reaction evidence="1">
        <text>a (3Z)-enoyl-CoA = a 4-saturated (2E)-enoyl-CoA</text>
        <dbReference type="Rhea" id="RHEA:45900"/>
        <dbReference type="ChEBI" id="CHEBI:85097"/>
        <dbReference type="ChEBI" id="CHEBI:85489"/>
        <dbReference type="EC" id="5.3.3.8"/>
    </reaction>
</comment>
<keyword evidence="6" id="KW-0443">Lipid metabolism</keyword>
<dbReference type="Gene3D" id="3.90.226.10">
    <property type="entry name" value="2-enoyl-CoA Hydratase, Chain A, domain 1"/>
    <property type="match status" value="1"/>
</dbReference>
<dbReference type="Pfam" id="PF00378">
    <property type="entry name" value="ECH_1"/>
    <property type="match status" value="1"/>
</dbReference>
<evidence type="ECO:0000313" key="7">
    <source>
        <dbReference type="EMBL" id="GMN57246.1"/>
    </source>
</evidence>
<keyword evidence="8" id="KW-1185">Reference proteome</keyword>
<dbReference type="AlphaFoldDB" id="A0AA88IY57"/>
<evidence type="ECO:0000256" key="2">
    <source>
        <dbReference type="ARBA" id="ARBA00000765"/>
    </source>
</evidence>
<reference evidence="7" key="1">
    <citation type="submission" date="2023-07" db="EMBL/GenBank/DDBJ databases">
        <title>draft genome sequence of fig (Ficus carica).</title>
        <authorList>
            <person name="Takahashi T."/>
            <person name="Nishimura K."/>
        </authorList>
    </citation>
    <scope>NUCLEOTIDE SEQUENCE</scope>
</reference>
<dbReference type="FunFam" id="3.90.226.10:FF:000049">
    <property type="entry name" value="Enoyl-CoA delta isomerase 3"/>
    <property type="match status" value="1"/>
</dbReference>
<gene>
    <name evidence="7" type="ORF">TIFTF001_026355</name>
</gene>
<accession>A0AA88IY57</accession>
<dbReference type="CDD" id="cd06558">
    <property type="entry name" value="crotonase-like"/>
    <property type="match status" value="1"/>
</dbReference>
<dbReference type="InterPro" id="IPR029045">
    <property type="entry name" value="ClpP/crotonase-like_dom_sf"/>
</dbReference>
<dbReference type="InterPro" id="IPR001753">
    <property type="entry name" value="Enoyl-CoA_hydra/iso"/>
</dbReference>
<evidence type="ECO:0000256" key="1">
    <source>
        <dbReference type="ARBA" id="ARBA00000452"/>
    </source>
</evidence>
<dbReference type="Proteomes" id="UP001187192">
    <property type="component" value="Unassembled WGS sequence"/>
</dbReference>
<dbReference type="GO" id="GO:0005777">
    <property type="term" value="C:peroxisome"/>
    <property type="evidence" value="ECO:0007669"/>
    <property type="project" value="TreeGrafter"/>
</dbReference>
<name>A0AA88IY57_FICCA</name>
<comment type="similarity">
    <text evidence="4">Belongs to the enoyl-CoA hydratase/isomerase family.</text>
</comment>
<evidence type="ECO:0000256" key="4">
    <source>
        <dbReference type="ARBA" id="ARBA00005254"/>
    </source>
</evidence>
<organism evidence="7 8">
    <name type="scientific">Ficus carica</name>
    <name type="common">Common fig</name>
    <dbReference type="NCBI Taxonomy" id="3494"/>
    <lineage>
        <taxon>Eukaryota</taxon>
        <taxon>Viridiplantae</taxon>
        <taxon>Streptophyta</taxon>
        <taxon>Embryophyta</taxon>
        <taxon>Tracheophyta</taxon>
        <taxon>Spermatophyta</taxon>
        <taxon>Magnoliopsida</taxon>
        <taxon>eudicotyledons</taxon>
        <taxon>Gunneridae</taxon>
        <taxon>Pentapetalae</taxon>
        <taxon>rosids</taxon>
        <taxon>fabids</taxon>
        <taxon>Rosales</taxon>
        <taxon>Moraceae</taxon>
        <taxon>Ficeae</taxon>
        <taxon>Ficus</taxon>
    </lineage>
</organism>
<comment type="caution">
    <text evidence="7">The sequence shown here is derived from an EMBL/GenBank/DDBJ whole genome shotgun (WGS) entry which is preliminary data.</text>
</comment>
<dbReference type="GO" id="GO:0006635">
    <property type="term" value="P:fatty acid beta-oxidation"/>
    <property type="evidence" value="ECO:0007669"/>
    <property type="project" value="TreeGrafter"/>
</dbReference>
<dbReference type="EMBL" id="BTGU01000069">
    <property type="protein sequence ID" value="GMN57246.1"/>
    <property type="molecule type" value="Genomic_DNA"/>
</dbReference>